<reference evidence="1" key="3">
    <citation type="submission" date="2025-09" db="UniProtKB">
        <authorList>
            <consortium name="Ensembl"/>
        </authorList>
    </citation>
    <scope>IDENTIFICATION</scope>
</reference>
<dbReference type="GO" id="GO:0031012">
    <property type="term" value="C:extracellular matrix"/>
    <property type="evidence" value="ECO:0007669"/>
    <property type="project" value="TreeGrafter"/>
</dbReference>
<dbReference type="GO" id="GO:0061343">
    <property type="term" value="P:cell adhesion involved in heart morphogenesis"/>
    <property type="evidence" value="ECO:0007669"/>
    <property type="project" value="TreeGrafter"/>
</dbReference>
<organism evidence="1 2">
    <name type="scientific">Gopherus agassizii</name>
    <name type="common">Agassiz's desert tortoise</name>
    <dbReference type="NCBI Taxonomy" id="38772"/>
    <lineage>
        <taxon>Eukaryota</taxon>
        <taxon>Metazoa</taxon>
        <taxon>Chordata</taxon>
        <taxon>Craniata</taxon>
        <taxon>Vertebrata</taxon>
        <taxon>Euteleostomi</taxon>
        <taxon>Archelosauria</taxon>
        <taxon>Testudinata</taxon>
        <taxon>Testudines</taxon>
        <taxon>Cryptodira</taxon>
        <taxon>Durocryptodira</taxon>
        <taxon>Testudinoidea</taxon>
        <taxon>Testudinidae</taxon>
        <taxon>Gopherus</taxon>
    </lineage>
</organism>
<dbReference type="Proteomes" id="UP000291020">
    <property type="component" value="Unassembled WGS sequence"/>
</dbReference>
<reference evidence="1" key="2">
    <citation type="submission" date="2025-08" db="UniProtKB">
        <authorList>
            <consortium name="Ensembl"/>
        </authorList>
    </citation>
    <scope>IDENTIFICATION</scope>
</reference>
<dbReference type="STRING" id="38772.ENSGAGP00000017137"/>
<dbReference type="Ensembl" id="ENSGAGT00000019560.1">
    <property type="protein sequence ID" value="ENSGAGP00000017137.1"/>
    <property type="gene ID" value="ENSGAGG00000012801.1"/>
</dbReference>
<evidence type="ECO:0008006" key="3">
    <source>
        <dbReference type="Google" id="ProtNLM"/>
    </source>
</evidence>
<keyword evidence="2" id="KW-1185">Reference proteome</keyword>
<dbReference type="AlphaFoldDB" id="A0A452HQ50"/>
<evidence type="ECO:0000313" key="2">
    <source>
        <dbReference type="Proteomes" id="UP000291020"/>
    </source>
</evidence>
<accession>A0A452HQ50</accession>
<sequence>SSQLAINLSFVENKIGSEAKIGKEQVKNYLDRLDVFKSPEPEEMHPRILQELTEEISEPLVIIFEKSQKTGEIPDDWKRADIVPIYKKGNKDNSGNYRPVSLTSVPGKIMDAPRGMTPCLGWRNV</sequence>
<evidence type="ECO:0000313" key="1">
    <source>
        <dbReference type="Ensembl" id="ENSGAGP00000017137.1"/>
    </source>
</evidence>
<dbReference type="GO" id="GO:0007508">
    <property type="term" value="P:larval heart development"/>
    <property type="evidence" value="ECO:0007669"/>
    <property type="project" value="TreeGrafter"/>
</dbReference>
<reference evidence="2" key="1">
    <citation type="journal article" date="2017" name="PLoS ONE">
        <title>The Agassiz's desert tortoise genome provides a resource for the conservation of a threatened species.</title>
        <authorList>
            <person name="Tollis M."/>
            <person name="DeNardo D.F."/>
            <person name="Cornelius J.A."/>
            <person name="Dolby G.A."/>
            <person name="Edwards T."/>
            <person name="Henen B.T."/>
            <person name="Karl A.E."/>
            <person name="Murphy R.W."/>
            <person name="Kusumi K."/>
        </authorList>
    </citation>
    <scope>NUCLEOTIDE SEQUENCE [LARGE SCALE GENOMIC DNA]</scope>
</reference>
<protein>
    <recommendedName>
        <fullName evidence="3">RNA-directed DNA polymerase from mobile element jockey</fullName>
    </recommendedName>
</protein>
<name>A0A452HQ50_9SAUR</name>
<dbReference type="PANTHER" id="PTHR33395">
    <property type="entry name" value="TRANSCRIPTASE, PUTATIVE-RELATED-RELATED"/>
    <property type="match status" value="1"/>
</dbReference>
<dbReference type="PANTHER" id="PTHR33395:SF22">
    <property type="entry name" value="REVERSE TRANSCRIPTASE DOMAIN-CONTAINING PROTEIN"/>
    <property type="match status" value="1"/>
</dbReference>
<proteinExistence type="predicted"/>